<dbReference type="EMBL" id="JAPZBS010000008">
    <property type="protein sequence ID" value="KAJ5363903.1"/>
    <property type="molecule type" value="Genomic_DNA"/>
</dbReference>
<organism evidence="1 2">
    <name type="scientific">Penicillium cataractarum</name>
    <dbReference type="NCBI Taxonomy" id="2100454"/>
    <lineage>
        <taxon>Eukaryota</taxon>
        <taxon>Fungi</taxon>
        <taxon>Dikarya</taxon>
        <taxon>Ascomycota</taxon>
        <taxon>Pezizomycotina</taxon>
        <taxon>Eurotiomycetes</taxon>
        <taxon>Eurotiomycetidae</taxon>
        <taxon>Eurotiales</taxon>
        <taxon>Aspergillaceae</taxon>
        <taxon>Penicillium</taxon>
    </lineage>
</organism>
<dbReference type="AlphaFoldDB" id="A0A9W9RPA6"/>
<reference evidence="1" key="2">
    <citation type="journal article" date="2023" name="IMA Fungus">
        <title>Comparative genomic study of the Penicillium genus elucidates a diverse pangenome and 15 lateral gene transfer events.</title>
        <authorList>
            <person name="Petersen C."/>
            <person name="Sorensen T."/>
            <person name="Nielsen M.R."/>
            <person name="Sondergaard T.E."/>
            <person name="Sorensen J.L."/>
            <person name="Fitzpatrick D.A."/>
            <person name="Frisvad J.C."/>
            <person name="Nielsen K.L."/>
        </authorList>
    </citation>
    <scope>NUCLEOTIDE SEQUENCE</scope>
    <source>
        <strain evidence="1">IBT 29864</strain>
    </source>
</reference>
<accession>A0A9W9RPA6</accession>
<evidence type="ECO:0000313" key="2">
    <source>
        <dbReference type="Proteomes" id="UP001147782"/>
    </source>
</evidence>
<name>A0A9W9RPA6_9EURO</name>
<dbReference type="GeneID" id="81441709"/>
<comment type="caution">
    <text evidence="1">The sequence shown here is derived from an EMBL/GenBank/DDBJ whole genome shotgun (WGS) entry which is preliminary data.</text>
</comment>
<dbReference type="RefSeq" id="XP_056551530.1">
    <property type="nucleotide sequence ID" value="XM_056702530.1"/>
</dbReference>
<gene>
    <name evidence="1" type="ORF">N7496_009616</name>
</gene>
<evidence type="ECO:0000313" key="1">
    <source>
        <dbReference type="EMBL" id="KAJ5363903.1"/>
    </source>
</evidence>
<protein>
    <submittedName>
        <fullName evidence="1">Uncharacterized protein</fullName>
    </submittedName>
</protein>
<keyword evidence="2" id="KW-1185">Reference proteome</keyword>
<sequence length="66" mass="7022">MTTLSGLRIGQEFLNKQVAPSPLAVQPSGLDSVLVQTWPYHLGCGRPDQRCLGLLFTTVATQVGGP</sequence>
<proteinExistence type="predicted"/>
<reference evidence="1" key="1">
    <citation type="submission" date="2022-11" db="EMBL/GenBank/DDBJ databases">
        <authorList>
            <person name="Petersen C."/>
        </authorList>
    </citation>
    <scope>NUCLEOTIDE SEQUENCE</scope>
    <source>
        <strain evidence="1">IBT 29864</strain>
    </source>
</reference>
<dbReference type="Proteomes" id="UP001147782">
    <property type="component" value="Unassembled WGS sequence"/>
</dbReference>